<dbReference type="PANTHER" id="PTHR35802">
    <property type="entry name" value="PROTEASE SYNTHASE AND SPORULATION PROTEIN PAI 2"/>
    <property type="match status" value="1"/>
</dbReference>
<keyword evidence="2" id="KW-1185">Reference proteome</keyword>
<dbReference type="InterPro" id="IPR012349">
    <property type="entry name" value="Split_barrel_FMN-bd"/>
</dbReference>
<evidence type="ECO:0000313" key="1">
    <source>
        <dbReference type="EMBL" id="MDQ0394144.1"/>
    </source>
</evidence>
<dbReference type="PANTHER" id="PTHR35802:SF1">
    <property type="entry name" value="PROTEASE SYNTHASE AND SPORULATION PROTEIN PAI 2"/>
    <property type="match status" value="1"/>
</dbReference>
<dbReference type="PIRSF" id="PIRSF010372">
    <property type="entry name" value="PaiB"/>
    <property type="match status" value="1"/>
</dbReference>
<sequence>MYQPPHFREENRDVLHALMRAHPLATLVTKAGDSLDANHVPMLLDPGRGSHGVLQAHIARGNDLVARHDPSFEVLAIFQGADAYITPSWYETKRQTGKVVPTWNYVTVHVHGRLTLIEDPAWLRVQIAALTKAHEGARTAPWHVDDAPEAFIQSQIKGIVGLEIEITRLEGKWKVSQNRPDADRAGVVDGLAAQGDGAMAGLVAAGKR</sequence>
<name>A0ABU0FHR9_9HYPH</name>
<comment type="caution">
    <text evidence="1">The sequence shown here is derived from an EMBL/GenBank/DDBJ whole genome shotgun (WGS) entry which is preliminary data.</text>
</comment>
<dbReference type="InterPro" id="IPR007396">
    <property type="entry name" value="TR_PAI2-type"/>
</dbReference>
<dbReference type="SUPFAM" id="SSF50475">
    <property type="entry name" value="FMN-binding split barrel"/>
    <property type="match status" value="1"/>
</dbReference>
<dbReference type="EMBL" id="JAUSVK010000001">
    <property type="protein sequence ID" value="MDQ0394144.1"/>
    <property type="molecule type" value="Genomic_DNA"/>
</dbReference>
<evidence type="ECO:0000313" key="2">
    <source>
        <dbReference type="Proteomes" id="UP001237448"/>
    </source>
</evidence>
<dbReference type="Gene3D" id="2.30.110.10">
    <property type="entry name" value="Electron Transport, Fmn-binding Protein, Chain A"/>
    <property type="match status" value="1"/>
</dbReference>
<accession>A0ABU0FHR9</accession>
<dbReference type="RefSeq" id="WP_307430639.1">
    <property type="nucleotide sequence ID" value="NZ_JAUSVK010000001.1"/>
</dbReference>
<dbReference type="Proteomes" id="UP001237448">
    <property type="component" value="Unassembled WGS sequence"/>
</dbReference>
<protein>
    <submittedName>
        <fullName evidence="1">Transcriptional regulator</fullName>
    </submittedName>
</protein>
<gene>
    <name evidence="1" type="ORF">J3R73_003936</name>
</gene>
<reference evidence="1 2" key="1">
    <citation type="submission" date="2023-07" db="EMBL/GenBank/DDBJ databases">
        <title>Genomic Encyclopedia of Type Strains, Phase IV (KMG-IV): sequencing the most valuable type-strain genomes for metagenomic binning, comparative biology and taxonomic classification.</title>
        <authorList>
            <person name="Goeker M."/>
        </authorList>
    </citation>
    <scope>NUCLEOTIDE SEQUENCE [LARGE SCALE GENOMIC DNA]</scope>
    <source>
        <strain evidence="1 2">DSM 5896</strain>
    </source>
</reference>
<proteinExistence type="predicted"/>
<organism evidence="1 2">
    <name type="scientific">Labrys monachus</name>
    <dbReference type="NCBI Taxonomy" id="217067"/>
    <lineage>
        <taxon>Bacteria</taxon>
        <taxon>Pseudomonadati</taxon>
        <taxon>Pseudomonadota</taxon>
        <taxon>Alphaproteobacteria</taxon>
        <taxon>Hyphomicrobiales</taxon>
        <taxon>Xanthobacteraceae</taxon>
        <taxon>Labrys</taxon>
    </lineage>
</organism>
<dbReference type="Pfam" id="PF04299">
    <property type="entry name" value="FMN_bind_2"/>
    <property type="match status" value="1"/>
</dbReference>